<name>A0A5D9CBM8_9SPHN</name>
<dbReference type="InterPro" id="IPR042175">
    <property type="entry name" value="Cell/Rod_MreC_2"/>
</dbReference>
<comment type="function">
    <text evidence="5">Involved in formation and maintenance of cell shape.</text>
</comment>
<organism evidence="8 9">
    <name type="scientific">Sphingomonas montanisoli</name>
    <dbReference type="NCBI Taxonomy" id="2606412"/>
    <lineage>
        <taxon>Bacteria</taxon>
        <taxon>Pseudomonadati</taxon>
        <taxon>Pseudomonadota</taxon>
        <taxon>Alphaproteobacteria</taxon>
        <taxon>Sphingomonadales</taxon>
        <taxon>Sphingomonadaceae</taxon>
        <taxon>Sphingomonas</taxon>
    </lineage>
</organism>
<dbReference type="Proteomes" id="UP000322077">
    <property type="component" value="Unassembled WGS sequence"/>
</dbReference>
<sequence>MAAPRHRRRGFSRRVQYSLFAGYVLAVVGVMVAVALLAIAHLDPRAFATLRGIAIDAGSLISGPPRAIVRGAADLSADVDAYFDAAAQNRDLKHRLDASERARIGAQALTLENARLKRMALLVEHLPRPLLGARIVGSTPTAARRFVTLAAGSSDGVRPGMAVRAPEGLIGRVFETGLIASRVLLLTDGESAVPVRMARNGLAALVTGRGDGSVEIRGLIAGGRPFRRGDLALTSGVGGVYTPNVPVAVVVTVTGDRAIAAPLADPARVGMALVYPIYQAPSEAAPSQPKP</sequence>
<evidence type="ECO:0000256" key="1">
    <source>
        <dbReference type="ARBA" id="ARBA00009369"/>
    </source>
</evidence>
<keyword evidence="6" id="KW-1133">Transmembrane helix</keyword>
<dbReference type="EMBL" id="VTOU01000001">
    <property type="protein sequence ID" value="TZG28707.1"/>
    <property type="molecule type" value="Genomic_DNA"/>
</dbReference>
<keyword evidence="3 5" id="KW-0133">Cell shape</keyword>
<proteinExistence type="inferred from homology"/>
<keyword evidence="6" id="KW-0812">Transmembrane</keyword>
<evidence type="ECO:0000256" key="5">
    <source>
        <dbReference type="PIRNR" id="PIRNR038471"/>
    </source>
</evidence>
<evidence type="ECO:0000313" key="9">
    <source>
        <dbReference type="Proteomes" id="UP000322077"/>
    </source>
</evidence>
<comment type="caution">
    <text evidence="8">The sequence shown here is derived from an EMBL/GenBank/DDBJ whole genome shotgun (WGS) entry which is preliminary data.</text>
</comment>
<dbReference type="PIRSF" id="PIRSF038471">
    <property type="entry name" value="MreC"/>
    <property type="match status" value="1"/>
</dbReference>
<feature type="domain" description="Rod shape-determining protein MreC beta-barrel core" evidence="7">
    <location>
        <begin position="135"/>
        <end position="263"/>
    </location>
</feature>
<dbReference type="PANTHER" id="PTHR34138">
    <property type="entry name" value="CELL SHAPE-DETERMINING PROTEIN MREC"/>
    <property type="match status" value="1"/>
</dbReference>
<keyword evidence="6" id="KW-0472">Membrane</keyword>
<evidence type="ECO:0000256" key="6">
    <source>
        <dbReference type="SAM" id="Phobius"/>
    </source>
</evidence>
<feature type="transmembrane region" description="Helical" evidence="6">
    <location>
        <begin position="20"/>
        <end position="42"/>
    </location>
</feature>
<reference evidence="8 9" key="1">
    <citation type="submission" date="2019-08" db="EMBL/GenBank/DDBJ databases">
        <authorList>
            <person name="Wang G."/>
            <person name="Xu Z."/>
        </authorList>
    </citation>
    <scope>NUCLEOTIDE SEQUENCE [LARGE SCALE GENOMIC DNA]</scope>
    <source>
        <strain evidence="8 9">ZX</strain>
    </source>
</reference>
<evidence type="ECO:0000256" key="4">
    <source>
        <dbReference type="ARBA" id="ARBA00032089"/>
    </source>
</evidence>
<dbReference type="InterPro" id="IPR042177">
    <property type="entry name" value="Cell/Rod_1"/>
</dbReference>
<dbReference type="PANTHER" id="PTHR34138:SF1">
    <property type="entry name" value="CELL SHAPE-DETERMINING PROTEIN MREC"/>
    <property type="match status" value="1"/>
</dbReference>
<evidence type="ECO:0000313" key="8">
    <source>
        <dbReference type="EMBL" id="TZG28707.1"/>
    </source>
</evidence>
<protein>
    <recommendedName>
        <fullName evidence="2 5">Cell shape-determining protein MreC</fullName>
    </recommendedName>
    <alternativeName>
        <fullName evidence="4 5">Cell shape protein MreC</fullName>
    </alternativeName>
</protein>
<keyword evidence="9" id="KW-1185">Reference proteome</keyword>
<evidence type="ECO:0000256" key="2">
    <source>
        <dbReference type="ARBA" id="ARBA00013855"/>
    </source>
</evidence>
<dbReference type="RefSeq" id="WP_149520372.1">
    <property type="nucleotide sequence ID" value="NZ_VTOU01000001.1"/>
</dbReference>
<dbReference type="InterPro" id="IPR055342">
    <property type="entry name" value="MreC_beta-barrel_core"/>
</dbReference>
<dbReference type="AlphaFoldDB" id="A0A5D9CBM8"/>
<accession>A0A5D9CBM8</accession>
<dbReference type="GO" id="GO:0005886">
    <property type="term" value="C:plasma membrane"/>
    <property type="evidence" value="ECO:0007669"/>
    <property type="project" value="TreeGrafter"/>
</dbReference>
<dbReference type="Gene3D" id="2.40.10.350">
    <property type="entry name" value="Rod shape-determining protein MreC, domain 2"/>
    <property type="match status" value="1"/>
</dbReference>
<evidence type="ECO:0000256" key="3">
    <source>
        <dbReference type="ARBA" id="ARBA00022960"/>
    </source>
</evidence>
<dbReference type="Gene3D" id="2.40.10.340">
    <property type="entry name" value="Rod shape-determining protein MreC, domain 1"/>
    <property type="match status" value="1"/>
</dbReference>
<evidence type="ECO:0000259" key="7">
    <source>
        <dbReference type="Pfam" id="PF04085"/>
    </source>
</evidence>
<dbReference type="InterPro" id="IPR007221">
    <property type="entry name" value="MreC"/>
</dbReference>
<gene>
    <name evidence="8" type="ORF">FYJ91_00725</name>
</gene>
<comment type="similarity">
    <text evidence="1 5">Belongs to the MreC family.</text>
</comment>
<dbReference type="Pfam" id="PF04085">
    <property type="entry name" value="MreC"/>
    <property type="match status" value="1"/>
</dbReference>
<dbReference type="GO" id="GO:0008360">
    <property type="term" value="P:regulation of cell shape"/>
    <property type="evidence" value="ECO:0007669"/>
    <property type="project" value="UniProtKB-KW"/>
</dbReference>